<evidence type="ECO:0000256" key="5">
    <source>
        <dbReference type="ARBA" id="ARBA00022525"/>
    </source>
</evidence>
<evidence type="ECO:0000256" key="3">
    <source>
        <dbReference type="ARBA" id="ARBA00005641"/>
    </source>
</evidence>
<evidence type="ECO:0000313" key="12">
    <source>
        <dbReference type="Proteomes" id="UP000001861"/>
    </source>
</evidence>
<keyword evidence="8" id="KW-0326">Glycosidase</keyword>
<dbReference type="OrthoDB" id="406631at2759"/>
<dbReference type="GO" id="GO:0046355">
    <property type="term" value="P:mannan catabolic process"/>
    <property type="evidence" value="ECO:0007669"/>
    <property type="project" value="UniProtKB-ARBA"/>
</dbReference>
<dbReference type="STRING" id="240176.A8N5N5"/>
<organism evidence="11 12">
    <name type="scientific">Coprinopsis cinerea (strain Okayama-7 / 130 / ATCC MYA-4618 / FGSC 9003)</name>
    <name type="common">Inky cap fungus</name>
    <name type="synonym">Hormographiella aspergillata</name>
    <dbReference type="NCBI Taxonomy" id="240176"/>
    <lineage>
        <taxon>Eukaryota</taxon>
        <taxon>Fungi</taxon>
        <taxon>Dikarya</taxon>
        <taxon>Basidiomycota</taxon>
        <taxon>Agaricomycotina</taxon>
        <taxon>Agaricomycetes</taxon>
        <taxon>Agaricomycetidae</taxon>
        <taxon>Agaricales</taxon>
        <taxon>Agaricineae</taxon>
        <taxon>Psathyrellaceae</taxon>
        <taxon>Coprinopsis</taxon>
    </lineage>
</organism>
<dbReference type="KEGG" id="cci:CC1G_09340"/>
<evidence type="ECO:0000313" key="11">
    <source>
        <dbReference type="EMBL" id="EAU91658.1"/>
    </source>
</evidence>
<evidence type="ECO:0000256" key="2">
    <source>
        <dbReference type="ARBA" id="ARBA00004613"/>
    </source>
</evidence>
<dbReference type="EC" id="3.2.1.78" evidence="4"/>
<feature type="signal peptide" evidence="9">
    <location>
        <begin position="1"/>
        <end position="19"/>
    </location>
</feature>
<comment type="similarity">
    <text evidence="3">Belongs to the glycosyl hydrolase 5 (cellulase A) family.</text>
</comment>
<dbReference type="InterPro" id="IPR045053">
    <property type="entry name" value="MAN-like"/>
</dbReference>
<gene>
    <name evidence="11" type="ORF">CC1G_09340</name>
</gene>
<evidence type="ECO:0000259" key="10">
    <source>
        <dbReference type="Pfam" id="PF26410"/>
    </source>
</evidence>
<dbReference type="SUPFAM" id="SSF51445">
    <property type="entry name" value="(Trans)glycosidases"/>
    <property type="match status" value="1"/>
</dbReference>
<comment type="catalytic activity">
    <reaction evidence="1">
        <text>Random hydrolysis of (1-&gt;4)-beta-D-mannosidic linkages in mannans, galactomannans and glucomannans.</text>
        <dbReference type="EC" id="3.2.1.78"/>
    </reaction>
</comment>
<dbReference type="Pfam" id="PF26410">
    <property type="entry name" value="GH5_mannosidase"/>
    <property type="match status" value="1"/>
</dbReference>
<dbReference type="InParanoid" id="A8N5N5"/>
<dbReference type="InterPro" id="IPR001547">
    <property type="entry name" value="Glyco_hydro_5"/>
</dbReference>
<accession>A8N5N5</accession>
<feature type="domain" description="Glycoside hydrolase family 5" evidence="10">
    <location>
        <begin position="29"/>
        <end position="318"/>
    </location>
</feature>
<dbReference type="PANTHER" id="PTHR31451">
    <property type="match status" value="1"/>
</dbReference>
<evidence type="ECO:0000256" key="7">
    <source>
        <dbReference type="ARBA" id="ARBA00022801"/>
    </source>
</evidence>
<dbReference type="PANTHER" id="PTHR31451:SF39">
    <property type="entry name" value="MANNAN ENDO-1,4-BETA-MANNOSIDASE 1"/>
    <property type="match status" value="1"/>
</dbReference>
<dbReference type="GO" id="GO:0016985">
    <property type="term" value="F:mannan endo-1,4-beta-mannosidase activity"/>
    <property type="evidence" value="ECO:0007669"/>
    <property type="project" value="UniProtKB-EC"/>
</dbReference>
<dbReference type="InterPro" id="IPR017853">
    <property type="entry name" value="GH"/>
</dbReference>
<evidence type="ECO:0000256" key="9">
    <source>
        <dbReference type="SAM" id="SignalP"/>
    </source>
</evidence>
<keyword evidence="6 9" id="KW-0732">Signal</keyword>
<evidence type="ECO:0000256" key="8">
    <source>
        <dbReference type="ARBA" id="ARBA00023295"/>
    </source>
</evidence>
<keyword evidence="7" id="KW-0378">Hydrolase</keyword>
<reference evidence="11 12" key="1">
    <citation type="journal article" date="2010" name="Proc. Natl. Acad. Sci. U.S.A.">
        <title>Insights into evolution of multicellular fungi from the assembled chromosomes of the mushroom Coprinopsis cinerea (Coprinus cinereus).</title>
        <authorList>
            <person name="Stajich J.E."/>
            <person name="Wilke S.K."/>
            <person name="Ahren D."/>
            <person name="Au C.H."/>
            <person name="Birren B.W."/>
            <person name="Borodovsky M."/>
            <person name="Burns C."/>
            <person name="Canback B."/>
            <person name="Casselton L.A."/>
            <person name="Cheng C.K."/>
            <person name="Deng J."/>
            <person name="Dietrich F.S."/>
            <person name="Fargo D.C."/>
            <person name="Farman M.L."/>
            <person name="Gathman A.C."/>
            <person name="Goldberg J."/>
            <person name="Guigo R."/>
            <person name="Hoegger P.J."/>
            <person name="Hooker J.B."/>
            <person name="Huggins A."/>
            <person name="James T.Y."/>
            <person name="Kamada T."/>
            <person name="Kilaru S."/>
            <person name="Kodira C."/>
            <person name="Kues U."/>
            <person name="Kupfer D."/>
            <person name="Kwan H.S."/>
            <person name="Lomsadze A."/>
            <person name="Li W."/>
            <person name="Lilly W.W."/>
            <person name="Ma L.J."/>
            <person name="Mackey A.J."/>
            <person name="Manning G."/>
            <person name="Martin F."/>
            <person name="Muraguchi H."/>
            <person name="Natvig D.O."/>
            <person name="Palmerini H."/>
            <person name="Ramesh M.A."/>
            <person name="Rehmeyer C.J."/>
            <person name="Roe B.A."/>
            <person name="Shenoy N."/>
            <person name="Stanke M."/>
            <person name="Ter-Hovhannisyan V."/>
            <person name="Tunlid A."/>
            <person name="Velagapudi R."/>
            <person name="Vision T.J."/>
            <person name="Zeng Q."/>
            <person name="Zolan M.E."/>
            <person name="Pukkila P.J."/>
        </authorList>
    </citation>
    <scope>NUCLEOTIDE SEQUENCE [LARGE SCALE GENOMIC DNA]</scope>
    <source>
        <strain evidence="12">Okayama-7 / 130 / ATCC MYA-4618 / FGSC 9003</strain>
    </source>
</reference>
<evidence type="ECO:0000256" key="6">
    <source>
        <dbReference type="ARBA" id="ARBA00022729"/>
    </source>
</evidence>
<dbReference type="AlphaFoldDB" id="A8N5N5"/>
<dbReference type="VEuPathDB" id="FungiDB:CC1G_09340"/>
<dbReference type="Gene3D" id="3.20.20.80">
    <property type="entry name" value="Glycosidases"/>
    <property type="match status" value="1"/>
</dbReference>
<dbReference type="GO" id="GO:0005576">
    <property type="term" value="C:extracellular region"/>
    <property type="evidence" value="ECO:0007669"/>
    <property type="project" value="UniProtKB-SubCell"/>
</dbReference>
<dbReference type="eggNOG" id="ENOG502QS4Q">
    <property type="taxonomic scope" value="Eukaryota"/>
</dbReference>
<keyword evidence="5" id="KW-0964">Secreted</keyword>
<feature type="chain" id="PRO_5002724004" description="mannan endo-1,4-beta-mannosidase" evidence="9">
    <location>
        <begin position="20"/>
        <end position="387"/>
    </location>
</feature>
<dbReference type="EMBL" id="AACS02000003">
    <property type="protein sequence ID" value="EAU91658.1"/>
    <property type="molecule type" value="Genomic_DNA"/>
</dbReference>
<keyword evidence="12" id="KW-1185">Reference proteome</keyword>
<proteinExistence type="inferred from homology"/>
<evidence type="ECO:0000256" key="1">
    <source>
        <dbReference type="ARBA" id="ARBA00001678"/>
    </source>
</evidence>
<evidence type="ECO:0000256" key="4">
    <source>
        <dbReference type="ARBA" id="ARBA00012706"/>
    </source>
</evidence>
<dbReference type="Proteomes" id="UP000001861">
    <property type="component" value="Unassembled WGS sequence"/>
</dbReference>
<dbReference type="GeneID" id="6006619"/>
<comment type="subcellular location">
    <subcellularLocation>
        <location evidence="2">Secreted</location>
    </subcellularLocation>
</comment>
<dbReference type="OMA" id="VTEHMER"/>
<protein>
    <recommendedName>
        <fullName evidence="4">mannan endo-1,4-beta-mannosidase</fullName>
        <ecNumber evidence="4">3.2.1.78</ecNumber>
    </recommendedName>
</protein>
<comment type="caution">
    <text evidence="11">The sequence shown here is derived from an EMBL/GenBank/DDBJ whole genome shotgun (WGS) entry which is preliminary data.</text>
</comment>
<name>A8N5N5_COPC7</name>
<sequence length="387" mass="43726">MKFLLALLSAICLFQMASAAAISRRAPGFVQTDGTYFSLDGYKYTVVGANAYWISQAGLSDADMDKSFADIASMGATTVRVWGFNEMAEEHIAENGIYYQLWRGNKAVVNYSASGLGYFDRVIASARKHNLRLIVVLTSNYNLDWVVGGAGTYMDQVLGPNRRQTNDAFFTHPEIKDIFKNYVSAIVSRYKDEKTIMSWELGHQLKCAVSWNPRNPQCNPEIITEWIKEMSSHIKSIDSNHLVAVGDEGFFNRPNSNGRYVYTGRDGMDFEANSALNTIDYATFAYRPASYEMPTHSKEPLEWIDAHGKSQERLQKPVLLVDLGSEIRPHWLDQIVESGIAGTLYWQAGTEGIKLNMPYWFRGDYISLSSDIAKDIKKHFEALKRRP</sequence>
<dbReference type="RefSeq" id="XP_001830180.1">
    <property type="nucleotide sequence ID" value="XM_001830128.1"/>
</dbReference>